<evidence type="ECO:0000256" key="10">
    <source>
        <dbReference type="SAM" id="MobiDB-lite"/>
    </source>
</evidence>
<feature type="domain" description="TonB-dependent receptor-like beta-barrel" evidence="12">
    <location>
        <begin position="245"/>
        <end position="683"/>
    </location>
</feature>
<sequence>MNIRFAYQASVLGLAVSLAAGAGQSRAQDTTSSENTTPPVELEPVINTATRAPRPVSAIPGSVVIIDSEQIEQQLSISSDPADILSKFVPGYSSSNQTVSGSAETFRGRGVQVLVDGVSRNTPLRNVSRIISLIDLNQIERIEVVNGASSIYGNGATGGIINFITKKSTDGKPSFGVSAGLRAFTADVEDSLAPEASLRLSGDNSHFDYLAVVTGEMTRDTFDGDGDRLPDDPLLGQGAFANGDSYNGLVKLGRDFDNDSKRIELTAELTRFDQEPEFYTDYDTDPVSVDFADPYDAKSITEDSNYQALKFDDKEFVLGSLSIQAFRNDIEKRFADARQSVANPAVYINRDEGQTTLLADQLGLRTTVDTKLDSIYDSLGVTWGFDYTHDETTQHFQDGVEAIAPMEQDSYAGFAQLEVAPVDWLQLRGGLRYERFKLELEDFNRPSYNFSGFDLPAVDVTGGTATYSETVFNIGAVVYLNDEIEVFGAFSQGYSLPDVGGFTRRAGLGTAGPVDFSDIAPEAQLVDNYEVGMRGEWESYRGNLSAYISESDLGTTFDVSTNEVSQQKERVYGFEAVGEVDVDDQLTLGSVFSWSEGKRDTEGDGDLDSYLPNNRIGPPMRITGYATYATDFDLNLRFEALYTGSRDRDDGVQQVKIDNALTFNLAADYPLLDGKLSLGVENILDVEYENPTASASRNRPVNGFGRVVSLRYSRTF</sequence>
<evidence type="ECO:0000256" key="5">
    <source>
        <dbReference type="ARBA" id="ARBA00023077"/>
    </source>
</evidence>
<dbReference type="InterPro" id="IPR000531">
    <property type="entry name" value="Beta-barrel_TonB"/>
</dbReference>
<evidence type="ECO:0000259" key="13">
    <source>
        <dbReference type="Pfam" id="PF07715"/>
    </source>
</evidence>
<evidence type="ECO:0000256" key="2">
    <source>
        <dbReference type="ARBA" id="ARBA00022448"/>
    </source>
</evidence>
<evidence type="ECO:0000256" key="7">
    <source>
        <dbReference type="ARBA" id="ARBA00023237"/>
    </source>
</evidence>
<dbReference type="PROSITE" id="PS52016">
    <property type="entry name" value="TONB_DEPENDENT_REC_3"/>
    <property type="match status" value="1"/>
</dbReference>
<feature type="region of interest" description="Disordered" evidence="10">
    <location>
        <begin position="26"/>
        <end position="49"/>
    </location>
</feature>
<dbReference type="GO" id="GO:0015344">
    <property type="term" value="F:siderophore uptake transmembrane transporter activity"/>
    <property type="evidence" value="ECO:0007669"/>
    <property type="project" value="TreeGrafter"/>
</dbReference>
<dbReference type="Gene3D" id="2.40.170.20">
    <property type="entry name" value="TonB-dependent receptor, beta-barrel domain"/>
    <property type="match status" value="1"/>
</dbReference>
<dbReference type="InterPro" id="IPR012910">
    <property type="entry name" value="Plug_dom"/>
</dbReference>
<keyword evidence="14" id="KW-0675">Receptor</keyword>
<evidence type="ECO:0000256" key="11">
    <source>
        <dbReference type="SAM" id="SignalP"/>
    </source>
</evidence>
<evidence type="ECO:0000259" key="12">
    <source>
        <dbReference type="Pfam" id="PF00593"/>
    </source>
</evidence>
<keyword evidence="15" id="KW-1185">Reference proteome</keyword>
<dbReference type="InterPro" id="IPR039426">
    <property type="entry name" value="TonB-dep_rcpt-like"/>
</dbReference>
<dbReference type="GO" id="GO:0044718">
    <property type="term" value="P:siderophore transmembrane transport"/>
    <property type="evidence" value="ECO:0007669"/>
    <property type="project" value="TreeGrafter"/>
</dbReference>
<keyword evidence="7 8" id="KW-0998">Cell outer membrane</keyword>
<dbReference type="Gene3D" id="2.170.130.10">
    <property type="entry name" value="TonB-dependent receptor, plug domain"/>
    <property type="match status" value="1"/>
</dbReference>
<keyword evidence="5 9" id="KW-0798">TonB box</keyword>
<evidence type="ECO:0000256" key="1">
    <source>
        <dbReference type="ARBA" id="ARBA00004571"/>
    </source>
</evidence>
<name>A0A545TFX1_9PROT</name>
<dbReference type="OrthoDB" id="9760333at2"/>
<evidence type="ECO:0000256" key="3">
    <source>
        <dbReference type="ARBA" id="ARBA00022452"/>
    </source>
</evidence>
<reference evidence="14 15" key="1">
    <citation type="submission" date="2019-06" db="EMBL/GenBank/DDBJ databases">
        <title>Whole genome sequence for Rhodospirillaceae sp. R148.</title>
        <authorList>
            <person name="Wang G."/>
        </authorList>
    </citation>
    <scope>NUCLEOTIDE SEQUENCE [LARGE SCALE GENOMIC DNA]</scope>
    <source>
        <strain evidence="14 15">R148</strain>
    </source>
</reference>
<dbReference type="PANTHER" id="PTHR30069">
    <property type="entry name" value="TONB-DEPENDENT OUTER MEMBRANE RECEPTOR"/>
    <property type="match status" value="1"/>
</dbReference>
<feature type="signal peptide" evidence="11">
    <location>
        <begin position="1"/>
        <end position="27"/>
    </location>
</feature>
<dbReference type="PANTHER" id="PTHR30069:SF42">
    <property type="entry name" value="FERRIC AEROBACTIN RECEPTOR"/>
    <property type="match status" value="1"/>
</dbReference>
<accession>A0A545TFX1</accession>
<dbReference type="Proteomes" id="UP000315252">
    <property type="component" value="Unassembled WGS sequence"/>
</dbReference>
<comment type="similarity">
    <text evidence="8 9">Belongs to the TonB-dependent receptor family.</text>
</comment>
<dbReference type="Pfam" id="PF07715">
    <property type="entry name" value="Plug"/>
    <property type="match status" value="1"/>
</dbReference>
<dbReference type="AlphaFoldDB" id="A0A545TFX1"/>
<keyword evidence="4 8" id="KW-0812">Transmembrane</keyword>
<keyword evidence="11" id="KW-0732">Signal</keyword>
<dbReference type="Pfam" id="PF00593">
    <property type="entry name" value="TonB_dep_Rec_b-barrel"/>
    <property type="match status" value="1"/>
</dbReference>
<feature type="compositionally biased region" description="Polar residues" evidence="10">
    <location>
        <begin position="26"/>
        <end position="38"/>
    </location>
</feature>
<dbReference type="GO" id="GO:0009279">
    <property type="term" value="C:cell outer membrane"/>
    <property type="evidence" value="ECO:0007669"/>
    <property type="project" value="UniProtKB-SubCell"/>
</dbReference>
<dbReference type="InterPro" id="IPR036942">
    <property type="entry name" value="Beta-barrel_TonB_sf"/>
</dbReference>
<feature type="chain" id="PRO_5021763492" evidence="11">
    <location>
        <begin position="28"/>
        <end position="716"/>
    </location>
</feature>
<evidence type="ECO:0000256" key="4">
    <source>
        <dbReference type="ARBA" id="ARBA00022692"/>
    </source>
</evidence>
<dbReference type="RefSeq" id="WP_142898390.1">
    <property type="nucleotide sequence ID" value="NZ_ML660059.1"/>
</dbReference>
<gene>
    <name evidence="14" type="ORF">FKG95_21010</name>
</gene>
<evidence type="ECO:0000256" key="6">
    <source>
        <dbReference type="ARBA" id="ARBA00023136"/>
    </source>
</evidence>
<protein>
    <submittedName>
        <fullName evidence="14">TonB-dependent receptor</fullName>
    </submittedName>
</protein>
<keyword evidence="3 8" id="KW-1134">Transmembrane beta strand</keyword>
<dbReference type="CDD" id="cd01347">
    <property type="entry name" value="ligand_gated_channel"/>
    <property type="match status" value="1"/>
</dbReference>
<keyword evidence="2 8" id="KW-0813">Transport</keyword>
<organism evidence="14 15">
    <name type="scientific">Denitrobaculum tricleocarpae</name>
    <dbReference type="NCBI Taxonomy" id="2591009"/>
    <lineage>
        <taxon>Bacteria</taxon>
        <taxon>Pseudomonadati</taxon>
        <taxon>Pseudomonadota</taxon>
        <taxon>Alphaproteobacteria</taxon>
        <taxon>Rhodospirillales</taxon>
        <taxon>Rhodospirillaceae</taxon>
        <taxon>Denitrobaculum</taxon>
    </lineage>
</organism>
<dbReference type="SUPFAM" id="SSF56935">
    <property type="entry name" value="Porins"/>
    <property type="match status" value="1"/>
</dbReference>
<comment type="subcellular location">
    <subcellularLocation>
        <location evidence="1 8">Cell outer membrane</location>
        <topology evidence="1 8">Multi-pass membrane protein</topology>
    </subcellularLocation>
</comment>
<feature type="domain" description="TonB-dependent receptor plug" evidence="13">
    <location>
        <begin position="56"/>
        <end position="160"/>
    </location>
</feature>
<keyword evidence="6 8" id="KW-0472">Membrane</keyword>
<proteinExistence type="inferred from homology"/>
<evidence type="ECO:0000256" key="9">
    <source>
        <dbReference type="RuleBase" id="RU003357"/>
    </source>
</evidence>
<evidence type="ECO:0000256" key="8">
    <source>
        <dbReference type="PROSITE-ProRule" id="PRU01360"/>
    </source>
</evidence>
<comment type="caution">
    <text evidence="14">The sequence shown here is derived from an EMBL/GenBank/DDBJ whole genome shotgun (WGS) entry which is preliminary data.</text>
</comment>
<dbReference type="InterPro" id="IPR037066">
    <property type="entry name" value="Plug_dom_sf"/>
</dbReference>
<dbReference type="EMBL" id="VHSH01000008">
    <property type="protein sequence ID" value="TQV76127.1"/>
    <property type="molecule type" value="Genomic_DNA"/>
</dbReference>
<evidence type="ECO:0000313" key="14">
    <source>
        <dbReference type="EMBL" id="TQV76127.1"/>
    </source>
</evidence>
<evidence type="ECO:0000313" key="15">
    <source>
        <dbReference type="Proteomes" id="UP000315252"/>
    </source>
</evidence>